<dbReference type="PANTHER" id="PTHR43358">
    <property type="entry name" value="ALPHA/BETA-HYDROLASE"/>
    <property type="match status" value="1"/>
</dbReference>
<gene>
    <name evidence="3" type="ORF">NE398_16785</name>
</gene>
<keyword evidence="1" id="KW-0812">Transmembrane</keyword>
<keyword evidence="1" id="KW-0472">Membrane</keyword>
<evidence type="ECO:0000313" key="4">
    <source>
        <dbReference type="Proteomes" id="UP001141183"/>
    </source>
</evidence>
<accession>A0A9X4B1B7</accession>
<dbReference type="Gene3D" id="3.40.50.1820">
    <property type="entry name" value="alpha/beta hydrolase"/>
    <property type="match status" value="1"/>
</dbReference>
<dbReference type="GO" id="GO:0006508">
    <property type="term" value="P:proteolysis"/>
    <property type="evidence" value="ECO:0007669"/>
    <property type="project" value="InterPro"/>
</dbReference>
<reference evidence="3" key="1">
    <citation type="submission" date="2022-05" db="EMBL/GenBank/DDBJ databases">
        <title>Draft genome sequence of Clostridium tertium strain CP3 isolated from Peru.</title>
        <authorList>
            <person name="Hurtado R."/>
            <person name="Lima L."/>
            <person name="Sousa T."/>
            <person name="Jaiswal A.K."/>
            <person name="Tiwari S."/>
            <person name="Maturrano L."/>
            <person name="Brenig B."/>
            <person name="Azevedo V."/>
        </authorList>
    </citation>
    <scope>NUCLEOTIDE SEQUENCE</scope>
    <source>
        <strain evidence="3">CP3</strain>
    </source>
</reference>
<dbReference type="AlphaFoldDB" id="A0A9X4B1B7"/>
<name>A0A9X4B1B7_9CLOT</name>
<proteinExistence type="predicted"/>
<dbReference type="PANTHER" id="PTHR43358:SF4">
    <property type="entry name" value="ALPHA_BETA HYDROLASE FOLD-1 DOMAIN-CONTAINING PROTEIN"/>
    <property type="match status" value="1"/>
</dbReference>
<dbReference type="EMBL" id="JAMRYU010000019">
    <property type="protein sequence ID" value="MDC4241794.1"/>
    <property type="molecule type" value="Genomic_DNA"/>
</dbReference>
<dbReference type="SUPFAM" id="SSF53474">
    <property type="entry name" value="alpha/beta-Hydrolases"/>
    <property type="match status" value="1"/>
</dbReference>
<feature type="domain" description="Peptidase S9 prolyl oligopeptidase catalytic" evidence="2">
    <location>
        <begin position="146"/>
        <end position="302"/>
    </location>
</feature>
<dbReference type="RefSeq" id="WP_097033225.1">
    <property type="nucleotide sequence ID" value="NZ_CAXSLY010000013.1"/>
</dbReference>
<evidence type="ECO:0000313" key="3">
    <source>
        <dbReference type="EMBL" id="MDC4241794.1"/>
    </source>
</evidence>
<protein>
    <submittedName>
        <fullName evidence="3">Alpha/beta hydrolase</fullName>
    </submittedName>
</protein>
<dbReference type="GO" id="GO:0008236">
    <property type="term" value="F:serine-type peptidase activity"/>
    <property type="evidence" value="ECO:0007669"/>
    <property type="project" value="InterPro"/>
</dbReference>
<evidence type="ECO:0000259" key="2">
    <source>
        <dbReference type="Pfam" id="PF00326"/>
    </source>
</evidence>
<feature type="transmembrane region" description="Helical" evidence="1">
    <location>
        <begin position="7"/>
        <end position="30"/>
    </location>
</feature>
<organism evidence="3 4">
    <name type="scientific">Clostridium tertium</name>
    <dbReference type="NCBI Taxonomy" id="1559"/>
    <lineage>
        <taxon>Bacteria</taxon>
        <taxon>Bacillati</taxon>
        <taxon>Bacillota</taxon>
        <taxon>Clostridia</taxon>
        <taxon>Eubacteriales</taxon>
        <taxon>Clostridiaceae</taxon>
        <taxon>Clostridium</taxon>
    </lineage>
</organism>
<sequence>MNKKKTALISTSILGALSIGALGFVGNFFYNLALNPTVSKDAIFGTPEEAKSTSGEVVDENVDWLINKSNFSNEYITSFDNLKLHGYKILNEIPTNKWVISVHGYTSQGLDMSGYARNFYEMGYNILIPDLRAHGKSEGDYIGMGWDDRLDIIEWINLILKFDATSEIVLHGVSMGAATVSMTSGEKLPNNVKAIIADCGYTSVWEQFSHQLDVLYSLPSFPVMNASSVVTKIKAGYTLKEASTLKQVAKSKTPILFIHGDEDDFVPYSMMDELYNATSSEKEKLTIKGAGHAKASKVNPELYWSTINIFINKYIN</sequence>
<dbReference type="InterPro" id="IPR001375">
    <property type="entry name" value="Peptidase_S9_cat"/>
</dbReference>
<dbReference type="InterPro" id="IPR029058">
    <property type="entry name" value="AB_hydrolase_fold"/>
</dbReference>
<keyword evidence="3" id="KW-0378">Hydrolase</keyword>
<dbReference type="Proteomes" id="UP001141183">
    <property type="component" value="Unassembled WGS sequence"/>
</dbReference>
<dbReference type="Pfam" id="PF00326">
    <property type="entry name" value="Peptidase_S9"/>
    <property type="match status" value="1"/>
</dbReference>
<evidence type="ECO:0000256" key="1">
    <source>
        <dbReference type="SAM" id="Phobius"/>
    </source>
</evidence>
<dbReference type="InterPro" id="IPR052920">
    <property type="entry name" value="DNA-binding_regulatory"/>
</dbReference>
<comment type="caution">
    <text evidence="3">The sequence shown here is derived from an EMBL/GenBank/DDBJ whole genome shotgun (WGS) entry which is preliminary data.</text>
</comment>
<keyword evidence="1" id="KW-1133">Transmembrane helix</keyword>
<keyword evidence="4" id="KW-1185">Reference proteome</keyword>